<dbReference type="AlphaFoldDB" id="A0ABD3PZN0"/>
<dbReference type="GO" id="GO:0004518">
    <property type="term" value="F:nuclease activity"/>
    <property type="evidence" value="ECO:0007669"/>
    <property type="project" value="UniProtKB-KW"/>
</dbReference>
<evidence type="ECO:0000313" key="18">
    <source>
        <dbReference type="Proteomes" id="UP001516023"/>
    </source>
</evidence>
<keyword evidence="10" id="KW-0694">RNA-binding</keyword>
<feature type="domain" description="Endonuclease/exonuclease/phosphatase" evidence="16">
    <location>
        <begin position="322"/>
        <end position="643"/>
    </location>
</feature>
<dbReference type="FunFam" id="3.60.10.10:FF:000016">
    <property type="entry name" value="Carbon catabolite repressor protein 4 1"/>
    <property type="match status" value="1"/>
</dbReference>
<evidence type="ECO:0000256" key="5">
    <source>
        <dbReference type="ARBA" id="ARBA00022722"/>
    </source>
</evidence>
<dbReference type="GO" id="GO:0003723">
    <property type="term" value="F:RNA binding"/>
    <property type="evidence" value="ECO:0007669"/>
    <property type="project" value="UniProtKB-KW"/>
</dbReference>
<comment type="subcellular location">
    <subcellularLocation>
        <location evidence="3">Cytoplasm</location>
    </subcellularLocation>
    <subcellularLocation>
        <location evidence="2">Nucleus</location>
    </subcellularLocation>
</comment>
<dbReference type="PANTHER" id="PTHR12121">
    <property type="entry name" value="CARBON CATABOLITE REPRESSOR PROTEIN 4"/>
    <property type="match status" value="1"/>
</dbReference>
<keyword evidence="9" id="KW-0460">Magnesium</keyword>
<evidence type="ECO:0000256" key="12">
    <source>
        <dbReference type="ARBA" id="ARBA00023163"/>
    </source>
</evidence>
<evidence type="ECO:0000256" key="15">
    <source>
        <dbReference type="SAM" id="MobiDB-lite"/>
    </source>
</evidence>
<proteinExistence type="predicted"/>
<evidence type="ECO:0000256" key="6">
    <source>
        <dbReference type="ARBA" id="ARBA00022723"/>
    </source>
</evidence>
<dbReference type="SUPFAM" id="SSF56219">
    <property type="entry name" value="DNase I-like"/>
    <property type="match status" value="1"/>
</dbReference>
<organism evidence="17 18">
    <name type="scientific">Cyclotella cryptica</name>
    <dbReference type="NCBI Taxonomy" id="29204"/>
    <lineage>
        <taxon>Eukaryota</taxon>
        <taxon>Sar</taxon>
        <taxon>Stramenopiles</taxon>
        <taxon>Ochrophyta</taxon>
        <taxon>Bacillariophyta</taxon>
        <taxon>Coscinodiscophyceae</taxon>
        <taxon>Thalassiosirophycidae</taxon>
        <taxon>Stephanodiscales</taxon>
        <taxon>Stephanodiscaceae</taxon>
        <taxon>Cyclotella</taxon>
    </lineage>
</organism>
<evidence type="ECO:0000256" key="13">
    <source>
        <dbReference type="ARBA" id="ARBA00023242"/>
    </source>
</evidence>
<accession>A0ABD3PZN0</accession>
<keyword evidence="12" id="KW-0804">Transcription</keyword>
<dbReference type="InterPro" id="IPR036691">
    <property type="entry name" value="Endo/exonu/phosph_ase_sf"/>
</dbReference>
<dbReference type="Proteomes" id="UP001516023">
    <property type="component" value="Unassembled WGS sequence"/>
</dbReference>
<evidence type="ECO:0000256" key="11">
    <source>
        <dbReference type="ARBA" id="ARBA00023015"/>
    </source>
</evidence>
<keyword evidence="5" id="KW-0540">Nuclease</keyword>
<dbReference type="GO" id="GO:0046872">
    <property type="term" value="F:metal ion binding"/>
    <property type="evidence" value="ECO:0007669"/>
    <property type="project" value="UniProtKB-KW"/>
</dbReference>
<name>A0ABD3PZN0_9STRA</name>
<reference evidence="17 18" key="1">
    <citation type="journal article" date="2020" name="G3 (Bethesda)">
        <title>Improved Reference Genome for Cyclotella cryptica CCMP332, a Model for Cell Wall Morphogenesis, Salinity Adaptation, and Lipid Production in Diatoms (Bacillariophyta).</title>
        <authorList>
            <person name="Roberts W.R."/>
            <person name="Downey K.M."/>
            <person name="Ruck E.C."/>
            <person name="Traller J.C."/>
            <person name="Alverson A.J."/>
        </authorList>
    </citation>
    <scope>NUCLEOTIDE SEQUENCE [LARGE SCALE GENOMIC DNA]</scope>
    <source>
        <strain evidence="17 18">CCMP332</strain>
    </source>
</reference>
<comment type="caution">
    <text evidence="17">The sequence shown here is derived from an EMBL/GenBank/DDBJ whole genome shotgun (WGS) entry which is preliminary data.</text>
</comment>
<keyword evidence="11" id="KW-0805">Transcription regulation</keyword>
<dbReference type="GO" id="GO:0005737">
    <property type="term" value="C:cytoplasm"/>
    <property type="evidence" value="ECO:0007669"/>
    <property type="project" value="UniProtKB-SubCell"/>
</dbReference>
<evidence type="ECO:0000256" key="10">
    <source>
        <dbReference type="ARBA" id="ARBA00022884"/>
    </source>
</evidence>
<comment type="function">
    <text evidence="14">Acts as a catalytic component of the CCR4-NOT core complex, which in the nucleus seems to be a general transcription factor, and in the cytoplasm the major mRNA deadenylase involved in mRNA turnover.</text>
</comment>
<keyword evidence="4" id="KW-0963">Cytoplasm</keyword>
<dbReference type="GO" id="GO:0005634">
    <property type="term" value="C:nucleus"/>
    <property type="evidence" value="ECO:0007669"/>
    <property type="project" value="UniProtKB-SubCell"/>
</dbReference>
<dbReference type="Pfam" id="PF03372">
    <property type="entry name" value="Exo_endo_phos"/>
    <property type="match status" value="1"/>
</dbReference>
<dbReference type="InterPro" id="IPR050410">
    <property type="entry name" value="CCR4/nocturin_mRNA_transcr"/>
</dbReference>
<keyword evidence="18" id="KW-1185">Reference proteome</keyword>
<evidence type="ECO:0000256" key="9">
    <source>
        <dbReference type="ARBA" id="ARBA00022842"/>
    </source>
</evidence>
<evidence type="ECO:0000259" key="16">
    <source>
        <dbReference type="Pfam" id="PF03372"/>
    </source>
</evidence>
<keyword evidence="13" id="KW-0539">Nucleus</keyword>
<feature type="region of interest" description="Disordered" evidence="15">
    <location>
        <begin position="187"/>
        <end position="227"/>
    </location>
</feature>
<evidence type="ECO:0000256" key="8">
    <source>
        <dbReference type="ARBA" id="ARBA00022801"/>
    </source>
</evidence>
<dbReference type="EMBL" id="JABMIG020000090">
    <property type="protein sequence ID" value="KAL3793513.1"/>
    <property type="molecule type" value="Genomic_DNA"/>
</dbReference>
<feature type="compositionally biased region" description="Polar residues" evidence="15">
    <location>
        <begin position="198"/>
        <end position="216"/>
    </location>
</feature>
<gene>
    <name evidence="17" type="ORF">HJC23_007253</name>
</gene>
<evidence type="ECO:0000256" key="3">
    <source>
        <dbReference type="ARBA" id="ARBA00004496"/>
    </source>
</evidence>
<evidence type="ECO:0000256" key="1">
    <source>
        <dbReference type="ARBA" id="ARBA00001946"/>
    </source>
</evidence>
<keyword evidence="7" id="KW-0677">Repeat</keyword>
<dbReference type="GO" id="GO:0016787">
    <property type="term" value="F:hydrolase activity"/>
    <property type="evidence" value="ECO:0007669"/>
    <property type="project" value="UniProtKB-KW"/>
</dbReference>
<evidence type="ECO:0000313" key="17">
    <source>
        <dbReference type="EMBL" id="KAL3793513.1"/>
    </source>
</evidence>
<dbReference type="PANTHER" id="PTHR12121:SF34">
    <property type="entry name" value="PROTEIN ANGEL"/>
    <property type="match status" value="1"/>
</dbReference>
<dbReference type="InterPro" id="IPR005135">
    <property type="entry name" value="Endo/exonuclease/phosphatase"/>
</dbReference>
<evidence type="ECO:0000256" key="2">
    <source>
        <dbReference type="ARBA" id="ARBA00004123"/>
    </source>
</evidence>
<evidence type="ECO:0000256" key="7">
    <source>
        <dbReference type="ARBA" id="ARBA00022737"/>
    </source>
</evidence>
<keyword evidence="8" id="KW-0378">Hydrolase</keyword>
<keyword evidence="6" id="KW-0479">Metal-binding</keyword>
<evidence type="ECO:0000256" key="4">
    <source>
        <dbReference type="ARBA" id="ARBA00022490"/>
    </source>
</evidence>
<comment type="cofactor">
    <cofactor evidence="1">
        <name>Mg(2+)</name>
        <dbReference type="ChEBI" id="CHEBI:18420"/>
    </cofactor>
</comment>
<dbReference type="Gene3D" id="3.60.10.10">
    <property type="entry name" value="Endonuclease/exonuclease/phosphatase"/>
    <property type="match status" value="1"/>
</dbReference>
<sequence length="656" mass="74115">MAKETMYSWHLSLRVDRPVERCRVVAKHYGDLLCFHPIWRRPFVAAALDSLGIAYVATGCSIRPHAYMYGKKLDEKELEKAPNSHTHSKICRQPPPNHEFSYRWFRGPTVESCAYEGCPRRTSFSPHDWSKHALGGSACSLQCVSTQSSLYKATFCNASCFVKAWKTQYTVSDAPQLRNSTPIRRRLGSYADDDDTRSVGSANSVRSGMSNYNAPSTPREITVGGLNNTPRANTALYNEYGGADSEEWVEISRDQIYIPNENDVGRKLKVEAAAYSLDSGELLMHRVVKTDLVLSRTPVPEKRNLVTAKPAGGGGARFRIVTYNILAEIYATQQQYPHADLWSLSWDFRFQNIIREIVDVGPDVVCLQEVQADHYESHLYNAMHEAGFEGVFKQKTRQSMGMTGKVDGCALFWRRTKFHLIESYSIEFNELAQRQVTQVMGLNPRSEEGSSILNKLSKDNVAQLVVLELAQQSMSRSSREPNQVCIANTHLYSNKDYPDVKLWQTLHLLQELETFIMSRGTNLPLMICGDFNSTPDTAVYDLLSRQAVHPGHPDVNTGDDNGPNILPDIMNITHSHMLRSVYNTVLGEEPKFTNYTLQFKGVLDYMWYSTQNLRPLSAAPIPDEIVLTRYGEALPSTQYSSDHIMQISDMQIIRPP</sequence>
<protein>
    <recommendedName>
        <fullName evidence="16">Endonuclease/exonuclease/phosphatase domain-containing protein</fullName>
    </recommendedName>
</protein>
<evidence type="ECO:0000256" key="14">
    <source>
        <dbReference type="ARBA" id="ARBA00054840"/>
    </source>
</evidence>